<dbReference type="AlphaFoldDB" id="A0A291BBB0"/>
<evidence type="ECO:0000259" key="8">
    <source>
        <dbReference type="Pfam" id="PF16198"/>
    </source>
</evidence>
<evidence type="ECO:0000313" key="9">
    <source>
        <dbReference type="EMBL" id="ATF10292.1"/>
    </source>
</evidence>
<sequence>MGRSLRRSGRQVDGIILLDKPRGITSNDAVQQVKRIFFAKKAGHTGALDPLATGMLPICFGEATKFSQFLLDSDKRYRVVVKLGERTNTLDSDGEVIETHDVNVNLEQIEGCIAGFRGETIQVPPMFSALKFEGKPLYEYARAGIEIFREARKITIYEISLLHFAGDSIEMEVYCSKGTYIRAIVNDLGKMLGCGAHVSALRRIGVSTYPIEMIVTLEQLKELLEQAREQHTQPHELLDPLLLPLNSAVQALQEINLSPAAASYVLQGQAVQVLNAPSKGRVSMTVGEQRTFIGVGEINANGLITPRRLVKIHQHEAFIENKIY</sequence>
<keyword evidence="9" id="KW-0456">Lyase</keyword>
<evidence type="ECO:0000259" key="7">
    <source>
        <dbReference type="Pfam" id="PF09157"/>
    </source>
</evidence>
<dbReference type="GO" id="GO:0003723">
    <property type="term" value="F:RNA binding"/>
    <property type="evidence" value="ECO:0007669"/>
    <property type="project" value="InterPro"/>
</dbReference>
<comment type="similarity">
    <text evidence="2 5">Belongs to the pseudouridine synthase TruB family. Type 1 subfamily.</text>
</comment>
<dbReference type="KEGG" id="elux:BTN50_1872"/>
<dbReference type="GO" id="GO:0160148">
    <property type="term" value="F:tRNA pseudouridine(55) synthase activity"/>
    <property type="evidence" value="ECO:0007669"/>
    <property type="project" value="UniProtKB-EC"/>
</dbReference>
<dbReference type="SUPFAM" id="SSF55120">
    <property type="entry name" value="Pseudouridine synthase"/>
    <property type="match status" value="1"/>
</dbReference>
<comment type="function">
    <text evidence="5">Responsible for synthesis of pseudouridine from uracil-55 in the psi GC loop of transfer RNAs.</text>
</comment>
<evidence type="ECO:0000313" key="10">
    <source>
        <dbReference type="Proteomes" id="UP000218160"/>
    </source>
</evidence>
<evidence type="ECO:0000256" key="1">
    <source>
        <dbReference type="ARBA" id="ARBA00000385"/>
    </source>
</evidence>
<keyword evidence="4 5" id="KW-0413">Isomerase</keyword>
<feature type="active site" description="Nucleophile" evidence="5">
    <location>
        <position position="49"/>
    </location>
</feature>
<dbReference type="InterPro" id="IPR015947">
    <property type="entry name" value="PUA-like_sf"/>
</dbReference>
<evidence type="ECO:0000256" key="4">
    <source>
        <dbReference type="ARBA" id="ARBA00023235"/>
    </source>
</evidence>
<dbReference type="OrthoDB" id="9802309at2"/>
<dbReference type="InterPro" id="IPR032819">
    <property type="entry name" value="TruB_C"/>
</dbReference>
<dbReference type="Pfam" id="PF16198">
    <property type="entry name" value="TruB_C_2"/>
    <property type="match status" value="1"/>
</dbReference>
<dbReference type="InterPro" id="IPR014780">
    <property type="entry name" value="tRNA_psdUridine_synth_TruB"/>
</dbReference>
<dbReference type="InterPro" id="IPR002501">
    <property type="entry name" value="PsdUridine_synth_N"/>
</dbReference>
<dbReference type="RefSeq" id="WP_096619741.1">
    <property type="nucleotide sequence ID" value="NZ_CP020663.1"/>
</dbReference>
<dbReference type="NCBIfam" id="TIGR00431">
    <property type="entry name" value="TruB"/>
    <property type="match status" value="1"/>
</dbReference>
<dbReference type="Proteomes" id="UP000218160">
    <property type="component" value="Chromosome 2"/>
</dbReference>
<gene>
    <name evidence="5" type="primary">truB</name>
    <name evidence="9" type="ORF">BTN50_1872</name>
</gene>
<keyword evidence="3 5" id="KW-0819">tRNA processing</keyword>
<reference evidence="10" key="1">
    <citation type="submission" date="2017-04" db="EMBL/GenBank/DDBJ databases">
        <title>Genome evolution of the luminous symbionts of deep sea anglerfish.</title>
        <authorList>
            <person name="Hendry T.A."/>
        </authorList>
    </citation>
    <scope>NUCLEOTIDE SEQUENCE [LARGE SCALE GENOMIC DNA]</scope>
</reference>
<evidence type="ECO:0000256" key="5">
    <source>
        <dbReference type="HAMAP-Rule" id="MF_01080"/>
    </source>
</evidence>
<dbReference type="CDD" id="cd02573">
    <property type="entry name" value="PseudoU_synth_EcTruB"/>
    <property type="match status" value="1"/>
</dbReference>
<feature type="domain" description="tRNA pseudouridylate synthase B C-terminal" evidence="8">
    <location>
        <begin position="182"/>
        <end position="250"/>
    </location>
</feature>
<dbReference type="GO" id="GO:0031119">
    <property type="term" value="P:tRNA pseudouridine synthesis"/>
    <property type="evidence" value="ECO:0007669"/>
    <property type="project" value="UniProtKB-UniRule"/>
</dbReference>
<dbReference type="InterPro" id="IPR020103">
    <property type="entry name" value="PsdUridine_synth_cat_dom_sf"/>
</dbReference>
<protein>
    <recommendedName>
        <fullName evidence="5">tRNA pseudouridine synthase B</fullName>
        <ecNumber evidence="5">5.4.99.25</ecNumber>
    </recommendedName>
    <alternativeName>
        <fullName evidence="5">tRNA pseudouridine(55) synthase</fullName>
        <shortName evidence="5">Psi55 synthase</shortName>
    </alternativeName>
    <alternativeName>
        <fullName evidence="5">tRNA pseudouridylate synthase</fullName>
    </alternativeName>
    <alternativeName>
        <fullName evidence="5">tRNA-uridine isomerase</fullName>
    </alternativeName>
</protein>
<evidence type="ECO:0000256" key="2">
    <source>
        <dbReference type="ARBA" id="ARBA00005642"/>
    </source>
</evidence>
<feature type="domain" description="tRNA pseudouridine synthase II TruB subfamily 1 C-terminal" evidence="7">
    <location>
        <begin position="254"/>
        <end position="310"/>
    </location>
</feature>
<dbReference type="SUPFAM" id="SSF88697">
    <property type="entry name" value="PUA domain-like"/>
    <property type="match status" value="1"/>
</dbReference>
<dbReference type="Gene3D" id="2.30.130.10">
    <property type="entry name" value="PUA domain"/>
    <property type="match status" value="1"/>
</dbReference>
<dbReference type="GO" id="GO:0016829">
    <property type="term" value="F:lyase activity"/>
    <property type="evidence" value="ECO:0007669"/>
    <property type="project" value="UniProtKB-KW"/>
</dbReference>
<dbReference type="PANTHER" id="PTHR13767">
    <property type="entry name" value="TRNA-PSEUDOURIDINE SYNTHASE"/>
    <property type="match status" value="1"/>
</dbReference>
<dbReference type="FunFam" id="3.30.2350.10:FF:000003">
    <property type="entry name" value="tRNA pseudouridine synthase B"/>
    <property type="match status" value="1"/>
</dbReference>
<accession>A0A291BBB0</accession>
<name>A0A291BBB0_9GAMM</name>
<dbReference type="GO" id="GO:1990481">
    <property type="term" value="P:mRNA pseudouridine synthesis"/>
    <property type="evidence" value="ECO:0007669"/>
    <property type="project" value="TreeGrafter"/>
</dbReference>
<dbReference type="CDD" id="cd21152">
    <property type="entry name" value="PUA_TruB_bacterial"/>
    <property type="match status" value="1"/>
</dbReference>
<dbReference type="PANTHER" id="PTHR13767:SF2">
    <property type="entry name" value="PSEUDOURIDYLATE SYNTHASE TRUB1"/>
    <property type="match status" value="1"/>
</dbReference>
<dbReference type="Pfam" id="PF01509">
    <property type="entry name" value="TruB_N"/>
    <property type="match status" value="1"/>
</dbReference>
<feature type="domain" description="Pseudouridine synthase II N-terminal" evidence="6">
    <location>
        <begin position="34"/>
        <end position="181"/>
    </location>
</feature>
<evidence type="ECO:0000259" key="6">
    <source>
        <dbReference type="Pfam" id="PF01509"/>
    </source>
</evidence>
<dbReference type="HAMAP" id="MF_01080">
    <property type="entry name" value="TruB_bact"/>
    <property type="match status" value="1"/>
</dbReference>
<dbReference type="InterPro" id="IPR015240">
    <property type="entry name" value="tRNA_sdUridine_synth_fam1_C"/>
</dbReference>
<organism evidence="9 10">
    <name type="scientific">Candidatus Enterovibrio altilux</name>
    <dbReference type="NCBI Taxonomy" id="1927128"/>
    <lineage>
        <taxon>Bacteria</taxon>
        <taxon>Pseudomonadati</taxon>
        <taxon>Pseudomonadota</taxon>
        <taxon>Gammaproteobacteria</taxon>
        <taxon>Vibrionales</taxon>
        <taxon>Vibrionaceae</taxon>
        <taxon>Enterovibrio</taxon>
    </lineage>
</organism>
<keyword evidence="10" id="KW-1185">Reference proteome</keyword>
<dbReference type="EMBL" id="CP020663">
    <property type="protein sequence ID" value="ATF10292.1"/>
    <property type="molecule type" value="Genomic_DNA"/>
</dbReference>
<proteinExistence type="inferred from homology"/>
<dbReference type="InterPro" id="IPR036974">
    <property type="entry name" value="PUA_sf"/>
</dbReference>
<comment type="catalytic activity">
    <reaction evidence="1 5">
        <text>uridine(55) in tRNA = pseudouridine(55) in tRNA</text>
        <dbReference type="Rhea" id="RHEA:42532"/>
        <dbReference type="Rhea" id="RHEA-COMP:10101"/>
        <dbReference type="Rhea" id="RHEA-COMP:10102"/>
        <dbReference type="ChEBI" id="CHEBI:65314"/>
        <dbReference type="ChEBI" id="CHEBI:65315"/>
        <dbReference type="EC" id="5.4.99.25"/>
    </reaction>
</comment>
<evidence type="ECO:0000256" key="3">
    <source>
        <dbReference type="ARBA" id="ARBA00022694"/>
    </source>
</evidence>
<dbReference type="EC" id="5.4.99.25" evidence="5"/>
<dbReference type="Gene3D" id="3.30.2350.10">
    <property type="entry name" value="Pseudouridine synthase"/>
    <property type="match status" value="1"/>
</dbReference>
<dbReference type="Pfam" id="PF09157">
    <property type="entry name" value="TruB-C_2"/>
    <property type="match status" value="1"/>
</dbReference>